<dbReference type="Proteomes" id="UP000095280">
    <property type="component" value="Unplaced"/>
</dbReference>
<feature type="compositionally biased region" description="Basic residues" evidence="1">
    <location>
        <begin position="482"/>
        <end position="493"/>
    </location>
</feature>
<name>A0A1I8GRW4_9PLAT</name>
<feature type="region of interest" description="Disordered" evidence="1">
    <location>
        <begin position="600"/>
        <end position="649"/>
    </location>
</feature>
<sequence length="649" mass="69425">LLGRPHQRERHRLQPPSIRKINGSRRRSGFVHQASLGVSSRLGRRINCHGRQVAAAAARQEAAELRLKVYRDPAQYKYQHHRHQHPVRASLPLDVDGLFYARSASRHVASMATAETGADSGVADGDDGAGSQELQHEADHGEHGPVLALPVLHAAHPAAIVRGFGPLEHGDRGADEHGDYPDHGHHQHAEAGAHPGDERVDNDKVAVHGDGGGGQGGDIHRDPHGHGHQLAQGGGQSPAVHEDCRWSQRHIHDAHDDVGDGQVGDKQVSDCLHAVLSKNNECHQSVPGGAQTADHGVAGDDQRAHPQRAAGPGRLTAALANQRSSSSDWRDRALRCLFAYLKNKYNWLKMSAVSLPSAAACARSDSLDLSNSSNEAIPNSDIEVASSLGGTSDREFSIGESWRTVDDGSSRDSQSRPDDRVPALTPRTLIESNSPATTANGTVVAESVTDVFAEAVPTALIPEEKHPDKPEAEKTGAELPLRPRKRWRPRRRQPPVSSSRTAAGVPESAALTMPNSAATASESPVQRTVSELRSLALVGDAKLQHRTAIKEEQQQRNLQLAFSNSHNNCDCGETVEDPDDSRTHWICRPSDNPTAAAFRAAEVDARSSDSHESSSCSLKSNERQLASNNNEGFSSSPEAAGSGGSSSSG</sequence>
<feature type="region of interest" description="Disordered" evidence="1">
    <location>
        <begin position="368"/>
        <end position="442"/>
    </location>
</feature>
<keyword evidence="2" id="KW-1185">Reference proteome</keyword>
<feature type="compositionally biased region" description="Polar residues" evidence="1">
    <location>
        <begin position="513"/>
        <end position="526"/>
    </location>
</feature>
<feature type="region of interest" description="Disordered" evidence="1">
    <location>
        <begin position="459"/>
        <end position="526"/>
    </location>
</feature>
<feature type="compositionally biased region" description="Basic and acidic residues" evidence="1">
    <location>
        <begin position="168"/>
        <end position="207"/>
    </location>
</feature>
<reference evidence="3" key="1">
    <citation type="submission" date="2016-11" db="UniProtKB">
        <authorList>
            <consortium name="WormBaseParasite"/>
        </authorList>
    </citation>
    <scope>IDENTIFICATION</scope>
</reference>
<dbReference type="AlphaFoldDB" id="A0A1I8GRW4"/>
<organism evidence="2 3">
    <name type="scientific">Macrostomum lignano</name>
    <dbReference type="NCBI Taxonomy" id="282301"/>
    <lineage>
        <taxon>Eukaryota</taxon>
        <taxon>Metazoa</taxon>
        <taxon>Spiralia</taxon>
        <taxon>Lophotrochozoa</taxon>
        <taxon>Platyhelminthes</taxon>
        <taxon>Rhabditophora</taxon>
        <taxon>Macrostomorpha</taxon>
        <taxon>Macrostomida</taxon>
        <taxon>Macrostomidae</taxon>
        <taxon>Macrostomum</taxon>
    </lineage>
</organism>
<evidence type="ECO:0000256" key="1">
    <source>
        <dbReference type="SAM" id="MobiDB-lite"/>
    </source>
</evidence>
<feature type="compositionally biased region" description="Low complexity" evidence="1">
    <location>
        <begin position="631"/>
        <end position="640"/>
    </location>
</feature>
<dbReference type="WBParaSite" id="maker-uti_cns_0002801-snap-gene-0.7-mRNA-1">
    <property type="protein sequence ID" value="maker-uti_cns_0002801-snap-gene-0.7-mRNA-1"/>
    <property type="gene ID" value="maker-uti_cns_0002801-snap-gene-0.7"/>
</dbReference>
<feature type="compositionally biased region" description="Basic and acidic residues" evidence="1">
    <location>
        <begin position="462"/>
        <end position="476"/>
    </location>
</feature>
<feature type="compositionally biased region" description="Basic and acidic residues" evidence="1">
    <location>
        <begin position="601"/>
        <end position="612"/>
    </location>
</feature>
<feature type="region of interest" description="Disordered" evidence="1">
    <location>
        <begin position="115"/>
        <end position="140"/>
    </location>
</feature>
<feature type="region of interest" description="Disordered" evidence="1">
    <location>
        <begin position="282"/>
        <end position="313"/>
    </location>
</feature>
<feature type="region of interest" description="Disordered" evidence="1">
    <location>
        <begin position="164"/>
        <end position="242"/>
    </location>
</feature>
<evidence type="ECO:0000313" key="3">
    <source>
        <dbReference type="WBParaSite" id="maker-uti_cns_0002801-snap-gene-0.7-mRNA-1"/>
    </source>
</evidence>
<proteinExistence type="predicted"/>
<feature type="compositionally biased region" description="Polar residues" evidence="1">
    <location>
        <begin position="430"/>
        <end position="441"/>
    </location>
</feature>
<protein>
    <submittedName>
        <fullName evidence="3">RING-type domain-containing protein</fullName>
    </submittedName>
</protein>
<evidence type="ECO:0000313" key="2">
    <source>
        <dbReference type="Proteomes" id="UP000095280"/>
    </source>
</evidence>
<feature type="compositionally biased region" description="Basic and acidic residues" evidence="1">
    <location>
        <begin position="392"/>
        <end position="421"/>
    </location>
</feature>
<accession>A0A1I8GRW4</accession>